<proteinExistence type="predicted"/>
<keyword evidence="1" id="KW-0677">Repeat</keyword>
<dbReference type="Proteomes" id="UP001188597">
    <property type="component" value="Unassembled WGS sequence"/>
</dbReference>
<gene>
    <name evidence="2" type="ORF">RJ639_030802</name>
</gene>
<dbReference type="PANTHER" id="PTHR47926">
    <property type="entry name" value="PENTATRICOPEPTIDE REPEAT-CONTAINING PROTEIN"/>
    <property type="match status" value="1"/>
</dbReference>
<dbReference type="InterPro" id="IPR002885">
    <property type="entry name" value="PPR_rpt"/>
</dbReference>
<dbReference type="InterPro" id="IPR046960">
    <property type="entry name" value="PPR_At4g14850-like_plant"/>
</dbReference>
<evidence type="ECO:0000313" key="3">
    <source>
        <dbReference type="Proteomes" id="UP001188597"/>
    </source>
</evidence>
<name>A0AA88XDC4_9ASTE</name>
<reference evidence="2" key="1">
    <citation type="submission" date="2022-12" db="EMBL/GenBank/DDBJ databases">
        <title>Draft genome assemblies for two species of Escallonia (Escalloniales).</title>
        <authorList>
            <person name="Chanderbali A."/>
            <person name="Dervinis C."/>
            <person name="Anghel I."/>
            <person name="Soltis D."/>
            <person name="Soltis P."/>
            <person name="Zapata F."/>
        </authorList>
    </citation>
    <scope>NUCLEOTIDE SEQUENCE</scope>
    <source>
        <strain evidence="2">UCBG64.0493</strain>
        <tissue evidence="2">Leaf</tissue>
    </source>
</reference>
<dbReference type="InterPro" id="IPR011990">
    <property type="entry name" value="TPR-like_helical_dom_sf"/>
</dbReference>
<dbReference type="GO" id="GO:0003723">
    <property type="term" value="F:RNA binding"/>
    <property type="evidence" value="ECO:0007669"/>
    <property type="project" value="InterPro"/>
</dbReference>
<sequence length="313" mass="35626">MIRKHALDGNSLTVMSLFREMLALPNYNTTLLDDPFIYASLVKACNKVRAIREGKSVHCHVTRRHLDCNVYVLNSLVYFYSNSAGLVAYAREMFDRMPERTVVTVNCMVSGYVNSGVFDAGLGLFVQVLRGCFGWSVKPNCVTLVILISGCVECGWYRAGGVLHCYCCKTRLDLNKEVRNVLIDFYANIGCVDDSATMFNHMPEKDLVSWNTMMAGYFKNNDYRKDDHVILSNILAEAGKWDDVLRQRNLMIVQDASKVAGKSSHVQLWYHEAHGHDFVLAYVPRFQRFLRRQVLLSHFDRGLIHVAGTILHL</sequence>
<evidence type="ECO:0000256" key="1">
    <source>
        <dbReference type="ARBA" id="ARBA00022737"/>
    </source>
</evidence>
<dbReference type="Gene3D" id="1.25.40.10">
    <property type="entry name" value="Tetratricopeptide repeat domain"/>
    <property type="match status" value="1"/>
</dbReference>
<dbReference type="GO" id="GO:0009451">
    <property type="term" value="P:RNA modification"/>
    <property type="evidence" value="ECO:0007669"/>
    <property type="project" value="InterPro"/>
</dbReference>
<accession>A0AA88XDC4</accession>
<comment type="caution">
    <text evidence="2">The sequence shown here is derived from an EMBL/GenBank/DDBJ whole genome shotgun (WGS) entry which is preliminary data.</text>
</comment>
<dbReference type="AlphaFoldDB" id="A0AA88XDC4"/>
<evidence type="ECO:0000313" key="2">
    <source>
        <dbReference type="EMBL" id="KAK3036260.1"/>
    </source>
</evidence>
<evidence type="ECO:0008006" key="4">
    <source>
        <dbReference type="Google" id="ProtNLM"/>
    </source>
</evidence>
<dbReference type="EMBL" id="JAVXUP010000152">
    <property type="protein sequence ID" value="KAK3036260.1"/>
    <property type="molecule type" value="Genomic_DNA"/>
</dbReference>
<organism evidence="2 3">
    <name type="scientific">Escallonia herrerae</name>
    <dbReference type="NCBI Taxonomy" id="1293975"/>
    <lineage>
        <taxon>Eukaryota</taxon>
        <taxon>Viridiplantae</taxon>
        <taxon>Streptophyta</taxon>
        <taxon>Embryophyta</taxon>
        <taxon>Tracheophyta</taxon>
        <taxon>Spermatophyta</taxon>
        <taxon>Magnoliopsida</taxon>
        <taxon>eudicotyledons</taxon>
        <taxon>Gunneridae</taxon>
        <taxon>Pentapetalae</taxon>
        <taxon>asterids</taxon>
        <taxon>campanulids</taxon>
        <taxon>Escalloniales</taxon>
        <taxon>Escalloniaceae</taxon>
        <taxon>Escallonia</taxon>
    </lineage>
</organism>
<dbReference type="Pfam" id="PF01535">
    <property type="entry name" value="PPR"/>
    <property type="match status" value="3"/>
</dbReference>
<protein>
    <recommendedName>
        <fullName evidence="4">Pentatricopeptide repeat-containing protein</fullName>
    </recommendedName>
</protein>
<keyword evidence="3" id="KW-1185">Reference proteome</keyword>